<feature type="region of interest" description="Disordered" evidence="1">
    <location>
        <begin position="186"/>
        <end position="226"/>
    </location>
</feature>
<protein>
    <submittedName>
        <fullName evidence="3">Stage VI sporulation protein D</fullName>
    </submittedName>
</protein>
<evidence type="ECO:0000313" key="4">
    <source>
        <dbReference type="Proteomes" id="UP000298484"/>
    </source>
</evidence>
<feature type="region of interest" description="Disordered" evidence="1">
    <location>
        <begin position="154"/>
        <end position="173"/>
    </location>
</feature>
<dbReference type="Gene3D" id="3.10.350.10">
    <property type="entry name" value="LysM domain"/>
    <property type="match status" value="1"/>
</dbReference>
<feature type="region of interest" description="Disordered" evidence="1">
    <location>
        <begin position="238"/>
        <end position="281"/>
    </location>
</feature>
<dbReference type="InterPro" id="IPR048862">
    <property type="entry name" value="SPOCS_spoVID_N"/>
</dbReference>
<evidence type="ECO:0000313" key="3">
    <source>
        <dbReference type="EMBL" id="TFJ94118.1"/>
    </source>
</evidence>
<comment type="caution">
    <text evidence="3">The sequence shown here is derived from an EMBL/GenBank/DDBJ whole genome shotgun (WGS) entry which is preliminary data.</text>
</comment>
<reference evidence="3 4" key="1">
    <citation type="submission" date="2019-03" db="EMBL/GenBank/DDBJ databases">
        <title>Genome sequence of Lentibacillus salicampi ATCC BAA-719.</title>
        <authorList>
            <person name="Maclea K.S."/>
            <person name="Simoes Junior M."/>
        </authorList>
    </citation>
    <scope>NUCLEOTIDE SEQUENCE [LARGE SCALE GENOMIC DNA]</scope>
    <source>
        <strain evidence="3 4">ATCC BAA-719</strain>
    </source>
</reference>
<dbReference type="SUPFAM" id="SSF54106">
    <property type="entry name" value="LysM domain"/>
    <property type="match status" value="1"/>
</dbReference>
<dbReference type="OrthoDB" id="2966368at2"/>
<feature type="compositionally biased region" description="Acidic residues" evidence="1">
    <location>
        <begin position="162"/>
        <end position="173"/>
    </location>
</feature>
<evidence type="ECO:0000259" key="2">
    <source>
        <dbReference type="PROSITE" id="PS51782"/>
    </source>
</evidence>
<feature type="compositionally biased region" description="Acidic residues" evidence="1">
    <location>
        <begin position="267"/>
        <end position="281"/>
    </location>
</feature>
<gene>
    <name evidence="3" type="primary">spoVID</name>
    <name evidence="3" type="ORF">E4U82_03965</name>
</gene>
<dbReference type="InterPro" id="IPR014256">
    <property type="entry name" value="Spore_VI_D"/>
</dbReference>
<sequence>MLKGGNRLGTGQEVFRFELNESLYFEKGQEVGEMTGISLDPDISIQPFNDYISIRGVIELRGSYQKEGAPPEADENTFDYDDYHSRRYVEKVVNLDDDQAEFTHRFPVEISVPAYRVSDLDDVTVGIESFDYEIPDQNQLKLNSTIEILGISDGMANTNGNEPEEESALPDRDEETFEFDLKMEKEETESDEAIYQEHPPVLSQQEDQFVDEPAEDESSSAKARWKNKKSQTLAEFFAKDEKESSHEESSGAVENAQNPEEPSAFSDDADYEEESTEDPVESLEDVRYLADMFRNDEEETFTKMRLCIVQDHDTVESIAERYEISALQLLKQNRLTEEGLEEGQLLYIPYRKNS</sequence>
<dbReference type="NCBIfam" id="TIGR02907">
    <property type="entry name" value="spore_VI_D"/>
    <property type="match status" value="1"/>
</dbReference>
<dbReference type="Pfam" id="PF20918">
    <property type="entry name" value="SPOCS_spoVID-N"/>
    <property type="match status" value="1"/>
</dbReference>
<dbReference type="Pfam" id="PF01476">
    <property type="entry name" value="LysM"/>
    <property type="match status" value="1"/>
</dbReference>
<feature type="compositionally biased region" description="Basic and acidic residues" evidence="1">
    <location>
        <begin position="238"/>
        <end position="249"/>
    </location>
</feature>
<dbReference type="EMBL" id="SRHY01000003">
    <property type="protein sequence ID" value="TFJ94118.1"/>
    <property type="molecule type" value="Genomic_DNA"/>
</dbReference>
<feature type="domain" description="LysM" evidence="2">
    <location>
        <begin position="305"/>
        <end position="348"/>
    </location>
</feature>
<accession>A0A4Y9ADZ5</accession>
<name>A0A4Y9ADZ5_9BACI</name>
<feature type="compositionally biased region" description="Acidic residues" evidence="1">
    <location>
        <begin position="208"/>
        <end position="218"/>
    </location>
</feature>
<dbReference type="PROSITE" id="PS51782">
    <property type="entry name" value="LYSM"/>
    <property type="match status" value="1"/>
</dbReference>
<evidence type="ECO:0000256" key="1">
    <source>
        <dbReference type="SAM" id="MobiDB-lite"/>
    </source>
</evidence>
<organism evidence="3 4">
    <name type="scientific">Lentibacillus salicampi</name>
    <dbReference type="NCBI Taxonomy" id="175306"/>
    <lineage>
        <taxon>Bacteria</taxon>
        <taxon>Bacillati</taxon>
        <taxon>Bacillota</taxon>
        <taxon>Bacilli</taxon>
        <taxon>Bacillales</taxon>
        <taxon>Bacillaceae</taxon>
        <taxon>Lentibacillus</taxon>
    </lineage>
</organism>
<proteinExistence type="predicted"/>
<dbReference type="AlphaFoldDB" id="A0A4Y9ADZ5"/>
<dbReference type="InterPro" id="IPR036779">
    <property type="entry name" value="LysM_dom_sf"/>
</dbReference>
<dbReference type="InterPro" id="IPR018392">
    <property type="entry name" value="LysM"/>
</dbReference>
<keyword evidence="4" id="KW-1185">Reference proteome</keyword>
<dbReference type="Proteomes" id="UP000298484">
    <property type="component" value="Unassembled WGS sequence"/>
</dbReference>